<gene>
    <name evidence="1" type="ORF">OTI717_LOCUS14368</name>
</gene>
<evidence type="ECO:0000313" key="2">
    <source>
        <dbReference type="Proteomes" id="UP000663823"/>
    </source>
</evidence>
<dbReference type="EMBL" id="CAJOAX010001600">
    <property type="protein sequence ID" value="CAF3729807.1"/>
    <property type="molecule type" value="Genomic_DNA"/>
</dbReference>
<dbReference type="InterPro" id="IPR036465">
    <property type="entry name" value="vWFA_dom_sf"/>
</dbReference>
<sequence length="1225" mass="140406">MNSDLELFLYPNENGYIGKLTLNISNDSNINENLLSKSNVSTIVILDRSGSMGNSVPRFVNKILPEIFKSLNYNDADIITLITFDSNPNKYTIPIRQLTNFNIKCQGQTFMAPGITMLTNFIRNELPKDCHALRLLTISDGEVHDQNQVQTVASQLTSLIKNDFIINSQAIRLFTSSSQPDTRAVSSLLQLNNTTNVNLLDLKTSLTDIEISVTIASLFSNDSLNRHAILKSKETILKTTPWQTSTYDTISLFPGENLFWLSKLPTTTLNVGKKIVKIHLQEQLTVETYENLLKTKIDYYINQLKILKIVNTVESQIEINDIMNYFQNIENSLLSNDNDNNILLNDSSLRARLQYLKNSIIRKKKSFVMRLSQIANDDKVSQLNSAQQAEYLRSIDNTSKNARGLARRAVTQGLDFNEILRKQIRIMSEHIHELNDIDDNDHLVSFFSQDTTLGGIRAVCQLVTDDILDDVNANDILRMINIVGIACSGPIGEFPDPMTWRVNELYLGCYVSLSDILTAFMQSKGQPLQTPATNKIITNVIPIIENERIAKFLQKYAPSLLEYTCSIGMRRLLADVPMTSGYTICAGVWKLVEDLNVNKSELHLKTFDQLVKTYEIVVGNYFQHIMPYIKEQDDRFSYYIANNGTTNMISPFIKLYRENDIKKLQQIPKILRALYTYEIWQAIRKQYKNRDDSDIIAQKMLDQLVGLDLNKYKTLVQPLFENEPLLNEIKFHDQIHIDELYLDELFKTIYYVDYITLLPKYISAVINNNNTNNIKDISSINENSICQTLNINYDLKTFKFYNIIQALLYTSKASRVDSDNEKMKIIDLIDEKAAKNMVQDYIRKRFENQYSTDLAIKGRSERTELVGILVQSILQSHDHNEMIKLMREGLTRGKIQLSITNSSSLGFIELKDKLLNLNEKIPRRLDIIKVFLLGRDYKNNDEPVWNNGNVLFTSNFNDFEQIFITLGYVNEWEKIKTEYFKRNLHIYRDGFNRHGHGNTKPSYWAYGFMTLQLYKDHVSAEIFKEYCEIHHDCCGVSQILATTTTVATNQVNYCGGFSSFTLWQLYSSNGMFMNINTTSCNFISTPVYFTSMTGSNNHLSLSSYTAIYSPTTTTTVTTTITTVATNSAYYCNGISSFTLWQLYSPNGLFMDIDTTGCRFNSTPLYFTSMAGTSSHWDLAGYTAIYSPTNTSFRIYTRSLNTMNSTEMLSYSQTYIWNVNWFGISY</sequence>
<accession>A0A818WUK1</accession>
<dbReference type="SUPFAM" id="SSF53300">
    <property type="entry name" value="vWA-like"/>
    <property type="match status" value="1"/>
</dbReference>
<evidence type="ECO:0000313" key="1">
    <source>
        <dbReference type="EMBL" id="CAF3729807.1"/>
    </source>
</evidence>
<proteinExistence type="predicted"/>
<comment type="caution">
    <text evidence="1">The sequence shown here is derived from an EMBL/GenBank/DDBJ whole genome shotgun (WGS) entry which is preliminary data.</text>
</comment>
<dbReference type="Gene3D" id="3.40.50.410">
    <property type="entry name" value="von Willebrand factor, type A domain"/>
    <property type="match status" value="1"/>
</dbReference>
<protein>
    <recommendedName>
        <fullName evidence="3">VWFA domain-containing protein</fullName>
    </recommendedName>
</protein>
<evidence type="ECO:0008006" key="3">
    <source>
        <dbReference type="Google" id="ProtNLM"/>
    </source>
</evidence>
<dbReference type="AlphaFoldDB" id="A0A818WUK1"/>
<name>A0A818WUK1_9BILA</name>
<organism evidence="1 2">
    <name type="scientific">Rotaria sordida</name>
    <dbReference type="NCBI Taxonomy" id="392033"/>
    <lineage>
        <taxon>Eukaryota</taxon>
        <taxon>Metazoa</taxon>
        <taxon>Spiralia</taxon>
        <taxon>Gnathifera</taxon>
        <taxon>Rotifera</taxon>
        <taxon>Eurotatoria</taxon>
        <taxon>Bdelloidea</taxon>
        <taxon>Philodinida</taxon>
        <taxon>Philodinidae</taxon>
        <taxon>Rotaria</taxon>
    </lineage>
</organism>
<dbReference type="Proteomes" id="UP000663823">
    <property type="component" value="Unassembled WGS sequence"/>
</dbReference>
<reference evidence="1" key="1">
    <citation type="submission" date="2021-02" db="EMBL/GenBank/DDBJ databases">
        <authorList>
            <person name="Nowell W R."/>
        </authorList>
    </citation>
    <scope>NUCLEOTIDE SEQUENCE</scope>
</reference>